<protein>
    <recommendedName>
        <fullName evidence="4">VCBS repeat-containing protein</fullName>
    </recommendedName>
</protein>
<keyword evidence="3" id="KW-1185">Reference proteome</keyword>
<feature type="non-terminal residue" evidence="2">
    <location>
        <position position="1"/>
    </location>
</feature>
<gene>
    <name evidence="2" type="ORF">ATI61_1051</name>
</gene>
<reference evidence="2 3" key="1">
    <citation type="submission" date="2018-08" db="EMBL/GenBank/DDBJ databases">
        <title>Genomic Encyclopedia of Archaeal and Bacterial Type Strains, Phase II (KMG-II): from individual species to whole genera.</title>
        <authorList>
            <person name="Goeker M."/>
        </authorList>
    </citation>
    <scope>NUCLEOTIDE SEQUENCE [LARGE SCALE GENOMIC DNA]</scope>
    <source>
        <strain evidence="2 3">DSM 2261</strain>
    </source>
</reference>
<evidence type="ECO:0000256" key="1">
    <source>
        <dbReference type="ARBA" id="ARBA00022729"/>
    </source>
</evidence>
<dbReference type="InterPro" id="IPR013517">
    <property type="entry name" value="FG-GAP"/>
</dbReference>
<evidence type="ECO:0000313" key="3">
    <source>
        <dbReference type="Proteomes" id="UP000256345"/>
    </source>
</evidence>
<dbReference type="Proteomes" id="UP000256345">
    <property type="component" value="Unassembled WGS sequence"/>
</dbReference>
<sequence length="91" mass="9695">VLNGADNFATYILHSSTALGLTGTDGRWYFSVADYNGDGRPDLYATNKAATASGKTEIHVLNGADGFKTFLLHSASALGVTGTDHRWVFDL</sequence>
<dbReference type="EMBL" id="QUMU01000005">
    <property type="protein sequence ID" value="REG31677.1"/>
    <property type="molecule type" value="Genomic_DNA"/>
</dbReference>
<organism evidence="2 3">
    <name type="scientific">Archangium gephyra</name>
    <dbReference type="NCBI Taxonomy" id="48"/>
    <lineage>
        <taxon>Bacteria</taxon>
        <taxon>Pseudomonadati</taxon>
        <taxon>Myxococcota</taxon>
        <taxon>Myxococcia</taxon>
        <taxon>Myxococcales</taxon>
        <taxon>Cystobacterineae</taxon>
        <taxon>Archangiaceae</taxon>
        <taxon>Archangium</taxon>
    </lineage>
</organism>
<dbReference type="Pfam" id="PF01839">
    <property type="entry name" value="FG-GAP"/>
    <property type="match status" value="1"/>
</dbReference>
<evidence type="ECO:0000313" key="2">
    <source>
        <dbReference type="EMBL" id="REG31677.1"/>
    </source>
</evidence>
<comment type="caution">
    <text evidence="2">The sequence shown here is derived from an EMBL/GenBank/DDBJ whole genome shotgun (WGS) entry which is preliminary data.</text>
</comment>
<dbReference type="SUPFAM" id="SSF69318">
    <property type="entry name" value="Integrin alpha N-terminal domain"/>
    <property type="match status" value="1"/>
</dbReference>
<accession>A0ABX9K1C2</accession>
<evidence type="ECO:0008006" key="4">
    <source>
        <dbReference type="Google" id="ProtNLM"/>
    </source>
</evidence>
<dbReference type="RefSeq" id="WP_211344878.1">
    <property type="nucleotide sequence ID" value="NZ_QUMU01000005.1"/>
</dbReference>
<name>A0ABX9K1C2_9BACT</name>
<proteinExistence type="predicted"/>
<dbReference type="InterPro" id="IPR028994">
    <property type="entry name" value="Integrin_alpha_N"/>
</dbReference>
<keyword evidence="1" id="KW-0732">Signal</keyword>